<evidence type="ECO:0000313" key="10">
    <source>
        <dbReference type="EMBL" id="MEK8088299.1"/>
    </source>
</evidence>
<dbReference type="PANTHER" id="PTHR43406:SF1">
    <property type="entry name" value="TRYPTOPHAN SYNTHASE ALPHA CHAIN, CHLOROPLASTIC"/>
    <property type="match status" value="1"/>
</dbReference>
<evidence type="ECO:0000256" key="4">
    <source>
        <dbReference type="ARBA" id="ARBA00022822"/>
    </source>
</evidence>
<gene>
    <name evidence="8 10" type="primary">trpA</name>
    <name evidence="10" type="ORF">WOB96_00840</name>
</gene>
<evidence type="ECO:0000256" key="1">
    <source>
        <dbReference type="ARBA" id="ARBA00004733"/>
    </source>
</evidence>
<dbReference type="EMBL" id="JBBPCO010000001">
    <property type="protein sequence ID" value="MEK8088299.1"/>
    <property type="molecule type" value="Genomic_DNA"/>
</dbReference>
<comment type="subunit">
    <text evidence="2 8">Tetramer of two alpha and two beta chains.</text>
</comment>
<dbReference type="RefSeq" id="WP_341369365.1">
    <property type="nucleotide sequence ID" value="NZ_JBBPCO010000001.1"/>
</dbReference>
<feature type="active site" description="Proton acceptor" evidence="8">
    <location>
        <position position="49"/>
    </location>
</feature>
<keyword evidence="5 8" id="KW-0057">Aromatic amino acid biosynthesis</keyword>
<name>A0ABU9D403_9PROT</name>
<evidence type="ECO:0000256" key="9">
    <source>
        <dbReference type="RuleBase" id="RU003662"/>
    </source>
</evidence>
<keyword evidence="6 8" id="KW-0456">Lyase</keyword>
<dbReference type="NCBIfam" id="TIGR00262">
    <property type="entry name" value="trpA"/>
    <property type="match status" value="1"/>
</dbReference>
<reference evidence="10 11" key="1">
    <citation type="submission" date="2024-04" db="EMBL/GenBank/DDBJ databases">
        <authorList>
            <person name="Abashina T."/>
            <person name="Shaikin A."/>
        </authorList>
    </citation>
    <scope>NUCLEOTIDE SEQUENCE [LARGE SCALE GENOMIC DNA]</scope>
    <source>
        <strain evidence="10 11">AAFK</strain>
    </source>
</reference>
<evidence type="ECO:0000256" key="3">
    <source>
        <dbReference type="ARBA" id="ARBA00022605"/>
    </source>
</evidence>
<keyword evidence="11" id="KW-1185">Reference proteome</keyword>
<evidence type="ECO:0000256" key="6">
    <source>
        <dbReference type="ARBA" id="ARBA00023239"/>
    </source>
</evidence>
<dbReference type="InterPro" id="IPR002028">
    <property type="entry name" value="Trp_synthase_suA"/>
</dbReference>
<evidence type="ECO:0000256" key="8">
    <source>
        <dbReference type="HAMAP-Rule" id="MF_00131"/>
    </source>
</evidence>
<dbReference type="Proteomes" id="UP001446205">
    <property type="component" value="Unassembled WGS sequence"/>
</dbReference>
<accession>A0ABU9D403</accession>
<dbReference type="Gene3D" id="3.20.20.70">
    <property type="entry name" value="Aldolase class I"/>
    <property type="match status" value="1"/>
</dbReference>
<dbReference type="InterPro" id="IPR013785">
    <property type="entry name" value="Aldolase_TIM"/>
</dbReference>
<sequence length="275" mass="28688">MSRLAPTFARLQQAGQAAMIPFFTAGDPEPTATLPMLHALAAAGADIIELGVPFSDPMADGPTIQQANERALRHGMNLTQVLAAVAEFRKENQHTPVVLMGYLNPVEVMGYEAFAKAAAFAGVDGVITVDMPPEEAEALISVLRARAIDPIFLLAPTSSETRMQRVAAVASGFVYYVSMRGVTGAGGLDMAEVAARIARVRQHTSLPLGVGFGIQDAATAAAMARMADAVVVGSAVVREIAAASDVADAVARAGRLVKEMAVAVHKARQAVQEIA</sequence>
<dbReference type="GO" id="GO:0004834">
    <property type="term" value="F:tryptophan synthase activity"/>
    <property type="evidence" value="ECO:0007669"/>
    <property type="project" value="UniProtKB-EC"/>
</dbReference>
<dbReference type="InterPro" id="IPR018204">
    <property type="entry name" value="Trp_synthase_alpha_AS"/>
</dbReference>
<evidence type="ECO:0000256" key="5">
    <source>
        <dbReference type="ARBA" id="ARBA00023141"/>
    </source>
</evidence>
<evidence type="ECO:0000313" key="11">
    <source>
        <dbReference type="Proteomes" id="UP001446205"/>
    </source>
</evidence>
<evidence type="ECO:0000256" key="7">
    <source>
        <dbReference type="ARBA" id="ARBA00049047"/>
    </source>
</evidence>
<dbReference type="SUPFAM" id="SSF51366">
    <property type="entry name" value="Ribulose-phoshate binding barrel"/>
    <property type="match status" value="1"/>
</dbReference>
<dbReference type="CDD" id="cd04724">
    <property type="entry name" value="Tryptophan_synthase_alpha"/>
    <property type="match status" value="1"/>
</dbReference>
<dbReference type="PANTHER" id="PTHR43406">
    <property type="entry name" value="TRYPTOPHAN SYNTHASE, ALPHA CHAIN"/>
    <property type="match status" value="1"/>
</dbReference>
<dbReference type="Pfam" id="PF00290">
    <property type="entry name" value="Trp_syntA"/>
    <property type="match status" value="1"/>
</dbReference>
<comment type="function">
    <text evidence="8">The alpha subunit is responsible for the aldol cleavage of indoleglycerol phosphate to indole and glyceraldehyde 3-phosphate.</text>
</comment>
<dbReference type="PROSITE" id="PS00167">
    <property type="entry name" value="TRP_SYNTHASE_ALPHA"/>
    <property type="match status" value="1"/>
</dbReference>
<dbReference type="EC" id="4.2.1.20" evidence="8"/>
<dbReference type="InterPro" id="IPR011060">
    <property type="entry name" value="RibuloseP-bd_barrel"/>
</dbReference>
<comment type="pathway">
    <text evidence="1 8">Amino-acid biosynthesis; L-tryptophan biosynthesis; L-tryptophan from chorismate: step 5/5.</text>
</comment>
<dbReference type="HAMAP" id="MF_00131">
    <property type="entry name" value="Trp_synth_alpha"/>
    <property type="match status" value="1"/>
</dbReference>
<proteinExistence type="inferred from homology"/>
<comment type="similarity">
    <text evidence="8 9">Belongs to the TrpA family.</text>
</comment>
<comment type="catalytic activity">
    <reaction evidence="7 8">
        <text>(1S,2R)-1-C-(indol-3-yl)glycerol 3-phosphate + L-serine = D-glyceraldehyde 3-phosphate + L-tryptophan + H2O</text>
        <dbReference type="Rhea" id="RHEA:10532"/>
        <dbReference type="ChEBI" id="CHEBI:15377"/>
        <dbReference type="ChEBI" id="CHEBI:33384"/>
        <dbReference type="ChEBI" id="CHEBI:57912"/>
        <dbReference type="ChEBI" id="CHEBI:58866"/>
        <dbReference type="ChEBI" id="CHEBI:59776"/>
        <dbReference type="EC" id="4.2.1.20"/>
    </reaction>
</comment>
<protein>
    <recommendedName>
        <fullName evidence="8">Tryptophan synthase alpha chain</fullName>
        <ecNumber evidence="8">4.2.1.20</ecNumber>
    </recommendedName>
</protein>
<organism evidence="10 11">
    <name type="scientific">Thermithiobacillus plumbiphilus</name>
    <dbReference type="NCBI Taxonomy" id="1729899"/>
    <lineage>
        <taxon>Bacteria</taxon>
        <taxon>Pseudomonadati</taxon>
        <taxon>Pseudomonadota</taxon>
        <taxon>Acidithiobacillia</taxon>
        <taxon>Acidithiobacillales</taxon>
        <taxon>Thermithiobacillaceae</taxon>
        <taxon>Thermithiobacillus</taxon>
    </lineage>
</organism>
<comment type="caution">
    <text evidence="10">The sequence shown here is derived from an EMBL/GenBank/DDBJ whole genome shotgun (WGS) entry which is preliminary data.</text>
</comment>
<feature type="active site" description="Proton acceptor" evidence="8">
    <location>
        <position position="60"/>
    </location>
</feature>
<evidence type="ECO:0000256" key="2">
    <source>
        <dbReference type="ARBA" id="ARBA00011270"/>
    </source>
</evidence>
<keyword evidence="4 8" id="KW-0822">Tryptophan biosynthesis</keyword>
<keyword evidence="3 8" id="KW-0028">Amino-acid biosynthesis</keyword>